<keyword evidence="4 5" id="KW-0443">Lipid metabolism</keyword>
<dbReference type="PROSITE" id="PS51635">
    <property type="entry name" value="PNPLA"/>
    <property type="match status" value="1"/>
</dbReference>
<dbReference type="PROSITE" id="PS50042">
    <property type="entry name" value="CNMP_BINDING_3"/>
    <property type="match status" value="1"/>
</dbReference>
<keyword evidence="3 5" id="KW-0442">Lipid degradation</keyword>
<accession>Q0ANV8</accession>
<dbReference type="Pfam" id="PF01734">
    <property type="entry name" value="Patatin"/>
    <property type="match status" value="1"/>
</dbReference>
<comment type="caution">
    <text evidence="5">Lacks conserved residue(s) required for the propagation of feature annotation.</text>
</comment>
<comment type="similarity">
    <text evidence="1">Belongs to the NTE family.</text>
</comment>
<dbReference type="SMART" id="SM00100">
    <property type="entry name" value="cNMP"/>
    <property type="match status" value="1"/>
</dbReference>
<dbReference type="GO" id="GO:0016042">
    <property type="term" value="P:lipid catabolic process"/>
    <property type="evidence" value="ECO:0007669"/>
    <property type="project" value="UniProtKB-UniRule"/>
</dbReference>
<feature type="short sequence motif" description="GXSXG" evidence="5">
    <location>
        <begin position="334"/>
        <end position="338"/>
    </location>
</feature>
<dbReference type="CDD" id="cd00038">
    <property type="entry name" value="CAP_ED"/>
    <property type="match status" value="1"/>
</dbReference>
<sequence length="584" mass="63509">MPLNLSFLPFLNRVEKSVLDAVEHEVEWFCLPAGQLLFREGDDADAIYLVRSGALAAFRSGALGRPDLIGYIRTGEPVGEMSMLDETPHSASVYALRDSELVRLPKASFERLTNKHASLMRELSRMMLARLRGPRRASGSEPKVFALISTSPTIDLDYRSKEIASTLAGMGVNCGIADESCSDWSGQKLDAFEAGHDIVLLTARFSDPAWARRAMGRADRMWLFARADARPSTPLLPDDPSPAMKLKLLDVVLLHPGGVTAASRPQDWANAAEASRVFHWRQDHHVADTARLARTLSGRSVGMVVSGGGARAYAHMGAIRALREAGMPFDFVGGASMGAIIAAGIALDWSDDELEQRIRKAFVDSNPLDDWTLPVVSLAKGEKVDARLKEHFGEVEIAEMVRPFFCLSSNLASGRPQVHRTGLLRHALRASIAIPGLLPPVVVNGQILVDGAVFTNFPAREMRAFHRGPVVGVDVTRAQGLNPSDFEDPPGFIEWVRKNGLKSPPPIASLLMRAATIGVADHRDVGREAADLLILPETSVDIRSWDRFEEVRDAGYDAAQGMLAGIDDAMRVRLGLKAAPQKGG</sequence>
<dbReference type="InterPro" id="IPR000595">
    <property type="entry name" value="cNMP-bd_dom"/>
</dbReference>
<proteinExistence type="inferred from homology"/>
<feature type="domain" description="Cyclic nucleotide-binding" evidence="6">
    <location>
        <begin position="10"/>
        <end position="130"/>
    </location>
</feature>
<dbReference type="Pfam" id="PF00027">
    <property type="entry name" value="cNMP_binding"/>
    <property type="match status" value="1"/>
</dbReference>
<dbReference type="InterPro" id="IPR002641">
    <property type="entry name" value="PNPLA_dom"/>
</dbReference>
<feature type="domain" description="PNPLA" evidence="7">
    <location>
        <begin position="303"/>
        <end position="463"/>
    </location>
</feature>
<dbReference type="InterPro" id="IPR018490">
    <property type="entry name" value="cNMP-bd_dom_sf"/>
</dbReference>
<feature type="active site" description="Nucleophile" evidence="5">
    <location>
        <position position="336"/>
    </location>
</feature>
<dbReference type="PANTHER" id="PTHR14226:SF29">
    <property type="entry name" value="NEUROPATHY TARGET ESTERASE SWS"/>
    <property type="match status" value="1"/>
</dbReference>
<dbReference type="eggNOG" id="COG1752">
    <property type="taxonomic scope" value="Bacteria"/>
</dbReference>
<dbReference type="KEGG" id="mmr:Mmar10_1737"/>
<dbReference type="EMBL" id="CP000449">
    <property type="protein sequence ID" value="ABI66029.1"/>
    <property type="molecule type" value="Genomic_DNA"/>
</dbReference>
<dbReference type="RefSeq" id="WP_011643675.1">
    <property type="nucleotide sequence ID" value="NC_008347.1"/>
</dbReference>
<dbReference type="Proteomes" id="UP000001964">
    <property type="component" value="Chromosome"/>
</dbReference>
<dbReference type="GO" id="GO:0004622">
    <property type="term" value="F:phosphatidylcholine lysophospholipase activity"/>
    <property type="evidence" value="ECO:0007669"/>
    <property type="project" value="UniProtKB-ARBA"/>
</dbReference>
<dbReference type="SUPFAM" id="SSF52151">
    <property type="entry name" value="FabD/lysophospholipase-like"/>
    <property type="match status" value="1"/>
</dbReference>
<evidence type="ECO:0000256" key="5">
    <source>
        <dbReference type="PROSITE-ProRule" id="PRU01161"/>
    </source>
</evidence>
<protein>
    <submittedName>
        <fullName evidence="8">Cyclic nucleotide-binding protein</fullName>
    </submittedName>
</protein>
<dbReference type="InterPro" id="IPR050301">
    <property type="entry name" value="NTE"/>
</dbReference>
<dbReference type="HOGENOM" id="CLU_000960_1_3_5"/>
<name>Q0ANV8_MARMM</name>
<evidence type="ECO:0000256" key="4">
    <source>
        <dbReference type="ARBA" id="ARBA00023098"/>
    </source>
</evidence>
<reference evidence="8 9" key="1">
    <citation type="submission" date="2006-08" db="EMBL/GenBank/DDBJ databases">
        <title>Complete sequence of Maricaulis maris MCS10.</title>
        <authorList>
            <consortium name="US DOE Joint Genome Institute"/>
            <person name="Copeland A."/>
            <person name="Lucas S."/>
            <person name="Lapidus A."/>
            <person name="Barry K."/>
            <person name="Detter J.C."/>
            <person name="Glavina del Rio T."/>
            <person name="Hammon N."/>
            <person name="Israni S."/>
            <person name="Dalin E."/>
            <person name="Tice H."/>
            <person name="Pitluck S."/>
            <person name="Saunders E."/>
            <person name="Brettin T."/>
            <person name="Bruce D."/>
            <person name="Han C."/>
            <person name="Tapia R."/>
            <person name="Gilna P."/>
            <person name="Schmutz J."/>
            <person name="Larimer F."/>
            <person name="Land M."/>
            <person name="Hauser L."/>
            <person name="Kyrpides N."/>
            <person name="Mikhailova N."/>
            <person name="Viollier P."/>
            <person name="Stephens C."/>
            <person name="Richardson P."/>
        </authorList>
    </citation>
    <scope>NUCLEOTIDE SEQUENCE [LARGE SCALE GENOMIC DNA]</scope>
    <source>
        <strain evidence="8 9">MCS10</strain>
    </source>
</reference>
<dbReference type="Gene3D" id="2.60.120.10">
    <property type="entry name" value="Jelly Rolls"/>
    <property type="match status" value="1"/>
</dbReference>
<feature type="active site" description="Proton acceptor" evidence="5">
    <location>
        <position position="450"/>
    </location>
</feature>
<dbReference type="Gene3D" id="3.40.1090.10">
    <property type="entry name" value="Cytosolic phospholipase A2 catalytic domain"/>
    <property type="match status" value="1"/>
</dbReference>
<organism evidence="8 9">
    <name type="scientific">Maricaulis maris (strain MCS10)</name>
    <name type="common">Caulobacter maris</name>
    <dbReference type="NCBI Taxonomy" id="394221"/>
    <lineage>
        <taxon>Bacteria</taxon>
        <taxon>Pseudomonadati</taxon>
        <taxon>Pseudomonadota</taxon>
        <taxon>Alphaproteobacteria</taxon>
        <taxon>Maricaulales</taxon>
        <taxon>Maricaulaceae</taxon>
        <taxon>Maricaulis</taxon>
    </lineage>
</organism>
<keyword evidence="2 5" id="KW-0378">Hydrolase</keyword>
<keyword evidence="9" id="KW-1185">Reference proteome</keyword>
<dbReference type="OrthoDB" id="5290098at2"/>
<feature type="short sequence motif" description="DGA/G" evidence="5">
    <location>
        <begin position="450"/>
        <end position="452"/>
    </location>
</feature>
<dbReference type="InterPro" id="IPR014710">
    <property type="entry name" value="RmlC-like_jellyroll"/>
</dbReference>
<evidence type="ECO:0000259" key="6">
    <source>
        <dbReference type="PROSITE" id="PS50042"/>
    </source>
</evidence>
<gene>
    <name evidence="8" type="ordered locus">Mmar10_1737</name>
</gene>
<evidence type="ECO:0000256" key="3">
    <source>
        <dbReference type="ARBA" id="ARBA00022963"/>
    </source>
</evidence>
<dbReference type="eggNOG" id="COG0664">
    <property type="taxonomic scope" value="Bacteria"/>
</dbReference>
<evidence type="ECO:0000313" key="9">
    <source>
        <dbReference type="Proteomes" id="UP000001964"/>
    </source>
</evidence>
<dbReference type="InterPro" id="IPR016035">
    <property type="entry name" value="Acyl_Trfase/lysoPLipase"/>
</dbReference>
<evidence type="ECO:0000259" key="7">
    <source>
        <dbReference type="PROSITE" id="PS51635"/>
    </source>
</evidence>
<evidence type="ECO:0000256" key="1">
    <source>
        <dbReference type="ARBA" id="ARBA00006636"/>
    </source>
</evidence>
<dbReference type="AlphaFoldDB" id="Q0ANV8"/>
<dbReference type="CDD" id="cd07205">
    <property type="entry name" value="Pat_PNPLA6_PNPLA7_NTE1_like"/>
    <property type="match status" value="1"/>
</dbReference>
<evidence type="ECO:0000313" key="8">
    <source>
        <dbReference type="EMBL" id="ABI66029.1"/>
    </source>
</evidence>
<dbReference type="PANTHER" id="PTHR14226">
    <property type="entry name" value="NEUROPATHY TARGET ESTERASE/SWISS CHEESE D.MELANOGASTER"/>
    <property type="match status" value="1"/>
</dbReference>
<dbReference type="STRING" id="394221.Mmar10_1737"/>
<evidence type="ECO:0000256" key="2">
    <source>
        <dbReference type="ARBA" id="ARBA00022801"/>
    </source>
</evidence>
<dbReference type="SUPFAM" id="SSF51206">
    <property type="entry name" value="cAMP-binding domain-like"/>
    <property type="match status" value="1"/>
</dbReference>